<accession>A0ABV5MD21</accession>
<dbReference type="EMBL" id="JBHMCA010000049">
    <property type="protein sequence ID" value="MFB9446758.1"/>
    <property type="molecule type" value="Genomic_DNA"/>
</dbReference>
<keyword evidence="1" id="KW-0812">Transmembrane</keyword>
<evidence type="ECO:0000256" key="1">
    <source>
        <dbReference type="SAM" id="Phobius"/>
    </source>
</evidence>
<feature type="transmembrane region" description="Helical" evidence="1">
    <location>
        <begin position="103"/>
        <end position="128"/>
    </location>
</feature>
<dbReference type="RefSeq" id="WP_223104670.1">
    <property type="nucleotide sequence ID" value="NZ_CP061913.1"/>
</dbReference>
<feature type="transmembrane region" description="Helical" evidence="1">
    <location>
        <begin position="348"/>
        <end position="369"/>
    </location>
</feature>
<feature type="transmembrane region" description="Helical" evidence="1">
    <location>
        <begin position="154"/>
        <end position="174"/>
    </location>
</feature>
<evidence type="ECO:0000313" key="3">
    <source>
        <dbReference type="Proteomes" id="UP001589608"/>
    </source>
</evidence>
<feature type="transmembrane region" description="Helical" evidence="1">
    <location>
        <begin position="195"/>
        <end position="215"/>
    </location>
</feature>
<organism evidence="2 3">
    <name type="scientific">Dactylosporangium vinaceum</name>
    <dbReference type="NCBI Taxonomy" id="53362"/>
    <lineage>
        <taxon>Bacteria</taxon>
        <taxon>Bacillati</taxon>
        <taxon>Actinomycetota</taxon>
        <taxon>Actinomycetes</taxon>
        <taxon>Micromonosporales</taxon>
        <taxon>Micromonosporaceae</taxon>
        <taxon>Dactylosporangium</taxon>
    </lineage>
</organism>
<comment type="caution">
    <text evidence="2">The sequence shown here is derived from an EMBL/GenBank/DDBJ whole genome shotgun (WGS) entry which is preliminary data.</text>
</comment>
<feature type="transmembrane region" description="Helical" evidence="1">
    <location>
        <begin position="60"/>
        <end position="82"/>
    </location>
</feature>
<dbReference type="Proteomes" id="UP001589608">
    <property type="component" value="Unassembled WGS sequence"/>
</dbReference>
<proteinExistence type="predicted"/>
<sequence>MLRLAFAGTRADRARVVVTALGAAVAALLLLCAATALSVAPDPGRYHSRLFNTATLLSNLGFSMVLLTVPALVLLGQCARLAAPARDRRLAAFRLAGASPAQVAGVAAAETGVAATIGALLGLGAYLAGRALLDDPAPDGTRGLPTDVRPAAPVLAAIAIGVPLAATALTVVLLRRVAITPFGVVRAARRRPVRAWPGLLGLAGLLGFTGLEAASRTDLVRSGRLGTGAEWVRPGAVLLCTVLLLLGLMLGTAWLGQVTARQLLRLTRRPSALIAARRILADPYEATRTYTVIQAVTAFGGGAMMLHAWLVTNAAVRGAAAREAARRHGGPAWDPSGTAAFRADVFNLVNAVLLALLGLAALALLVALVESGVARRRTVAALVAAGTPRAVLARAQCWQVLIPTVPGTTLAALAGLLAVRSFTGTATGGWGDVTLVFAVPMPWAETGALAGAALLLILAVVGVSLLLQRSTADPAELRTT</sequence>
<gene>
    <name evidence="2" type="ORF">ACFFTR_27020</name>
</gene>
<name>A0ABV5MD21_9ACTN</name>
<reference evidence="2 3" key="1">
    <citation type="submission" date="2024-09" db="EMBL/GenBank/DDBJ databases">
        <authorList>
            <person name="Sun Q."/>
            <person name="Mori K."/>
        </authorList>
    </citation>
    <scope>NUCLEOTIDE SEQUENCE [LARGE SCALE GENOMIC DNA]</scope>
    <source>
        <strain evidence="2 3">JCM 3307</strain>
    </source>
</reference>
<keyword evidence="1" id="KW-0472">Membrane</keyword>
<feature type="transmembrane region" description="Helical" evidence="1">
    <location>
        <begin position="235"/>
        <end position="256"/>
    </location>
</feature>
<keyword evidence="1" id="KW-1133">Transmembrane helix</keyword>
<protein>
    <submittedName>
        <fullName evidence="2">FtsX-like permease family protein</fullName>
    </submittedName>
</protein>
<keyword evidence="3" id="KW-1185">Reference proteome</keyword>
<feature type="transmembrane region" description="Helical" evidence="1">
    <location>
        <begin position="447"/>
        <end position="467"/>
    </location>
</feature>
<evidence type="ECO:0000313" key="2">
    <source>
        <dbReference type="EMBL" id="MFB9446758.1"/>
    </source>
</evidence>